<evidence type="ECO:0000256" key="1">
    <source>
        <dbReference type="ARBA" id="ARBA00022723"/>
    </source>
</evidence>
<protein>
    <recommendedName>
        <fullName evidence="4">FLYWCH-type domain-containing protein</fullName>
    </recommendedName>
</protein>
<keyword evidence="6" id="KW-1185">Reference proteome</keyword>
<dbReference type="Proteomes" id="UP001353858">
    <property type="component" value="Unassembled WGS sequence"/>
</dbReference>
<dbReference type="EMBL" id="JARPUR010000003">
    <property type="protein sequence ID" value="KAK4880625.1"/>
    <property type="molecule type" value="Genomic_DNA"/>
</dbReference>
<dbReference type="InterPro" id="IPR007588">
    <property type="entry name" value="Znf_FLYWCH"/>
</dbReference>
<evidence type="ECO:0000259" key="4">
    <source>
        <dbReference type="Pfam" id="PF04500"/>
    </source>
</evidence>
<dbReference type="Pfam" id="PF04500">
    <property type="entry name" value="FLYWCH"/>
    <property type="match status" value="1"/>
</dbReference>
<dbReference type="GO" id="GO:0008270">
    <property type="term" value="F:zinc ion binding"/>
    <property type="evidence" value="ECO:0007669"/>
    <property type="project" value="UniProtKB-KW"/>
</dbReference>
<evidence type="ECO:0000256" key="3">
    <source>
        <dbReference type="ARBA" id="ARBA00022833"/>
    </source>
</evidence>
<organism evidence="5 6">
    <name type="scientific">Aquatica leii</name>
    <dbReference type="NCBI Taxonomy" id="1421715"/>
    <lineage>
        <taxon>Eukaryota</taxon>
        <taxon>Metazoa</taxon>
        <taxon>Ecdysozoa</taxon>
        <taxon>Arthropoda</taxon>
        <taxon>Hexapoda</taxon>
        <taxon>Insecta</taxon>
        <taxon>Pterygota</taxon>
        <taxon>Neoptera</taxon>
        <taxon>Endopterygota</taxon>
        <taxon>Coleoptera</taxon>
        <taxon>Polyphaga</taxon>
        <taxon>Elateriformia</taxon>
        <taxon>Elateroidea</taxon>
        <taxon>Lampyridae</taxon>
        <taxon>Luciolinae</taxon>
        <taxon>Aquatica</taxon>
    </lineage>
</organism>
<keyword evidence="1" id="KW-0479">Metal-binding</keyword>
<evidence type="ECO:0000256" key="2">
    <source>
        <dbReference type="ARBA" id="ARBA00022771"/>
    </source>
</evidence>
<proteinExistence type="predicted"/>
<keyword evidence="3" id="KW-0862">Zinc</keyword>
<dbReference type="Gene3D" id="2.20.25.240">
    <property type="match status" value="1"/>
</dbReference>
<dbReference type="AlphaFoldDB" id="A0AAN7Q5E1"/>
<accession>A0AAN7Q5E1</accession>
<sequence>MLFIECSALNYSEEEENLLTKKTIFMFFSKYTSDRNHSIWVCEKRNKCNGRVWTIGNSINVAKIVTGHTHAAQAGRPAAIRVLSEMKDRAQNNRENPQQIMATVLENVHANVSALLPKKDSLRKVIQRKRKDEVLIHGNQYPKNCLF</sequence>
<comment type="caution">
    <text evidence="5">The sequence shown here is derived from an EMBL/GenBank/DDBJ whole genome shotgun (WGS) entry which is preliminary data.</text>
</comment>
<gene>
    <name evidence="5" type="ORF">RN001_008771</name>
</gene>
<evidence type="ECO:0000313" key="5">
    <source>
        <dbReference type="EMBL" id="KAK4880625.1"/>
    </source>
</evidence>
<name>A0AAN7Q5E1_9COLE</name>
<feature type="domain" description="FLYWCH-type" evidence="4">
    <location>
        <begin position="26"/>
        <end position="70"/>
    </location>
</feature>
<reference evidence="6" key="1">
    <citation type="submission" date="2023-01" db="EMBL/GenBank/DDBJ databases">
        <title>Key to firefly adult light organ development and bioluminescence: homeobox transcription factors regulate luciferase expression and transportation to peroxisome.</title>
        <authorList>
            <person name="Fu X."/>
        </authorList>
    </citation>
    <scope>NUCLEOTIDE SEQUENCE [LARGE SCALE GENOMIC DNA]</scope>
</reference>
<keyword evidence="2" id="KW-0863">Zinc-finger</keyword>
<evidence type="ECO:0000313" key="6">
    <source>
        <dbReference type="Proteomes" id="UP001353858"/>
    </source>
</evidence>